<dbReference type="AlphaFoldDB" id="A0A1C3NSH9"/>
<protein>
    <submittedName>
        <fullName evidence="2">DNA replication and repair protein RecF</fullName>
    </submittedName>
</protein>
<dbReference type="STRING" id="56449.XBLMG947_4133"/>
<dbReference type="Pfam" id="PF13304">
    <property type="entry name" value="AAA_21"/>
    <property type="match status" value="1"/>
</dbReference>
<reference evidence="2 3" key="1">
    <citation type="submission" date="2016-06" db="EMBL/GenBank/DDBJ databases">
        <authorList>
            <person name="Kjaerup R.B."/>
            <person name="Dalgaard T.S."/>
            <person name="Juul-Madsen H.R."/>
        </authorList>
    </citation>
    <scope>NUCLEOTIDE SEQUENCE [LARGE SCALE GENOMIC DNA]</scope>
    <source>
        <strain evidence="2">LMG947</strain>
    </source>
</reference>
<dbReference type="RefSeq" id="WP_209437494.1">
    <property type="nucleotide sequence ID" value="NZ_FLTX01000110.1"/>
</dbReference>
<dbReference type="GO" id="GO:0005524">
    <property type="term" value="F:ATP binding"/>
    <property type="evidence" value="ECO:0007669"/>
    <property type="project" value="InterPro"/>
</dbReference>
<dbReference type="GO" id="GO:0016887">
    <property type="term" value="F:ATP hydrolysis activity"/>
    <property type="evidence" value="ECO:0007669"/>
    <property type="project" value="InterPro"/>
</dbReference>
<sequence length="613" mass="66319">MVDACFPSMWSESDFSGYLPITVTENEMTKAAHIYKLSIQRFRGIHSLRWLPAAGMNVILGGGDAGKTTVLETISLLLSPSNTAVISEADYWARDTAQEFFIEAVIALPDATGMGSQNTFAWPWAWNGKDAVVPSADGEGDQPVPGEPVYRVRVRGTVELELAWEVMQPHDEFDHFSTAVRRRIGLVRMSADERNDRDLRLVYGSALDRLLADNALRARIGKQVAGLNLHDSLNDKGKEAIESMDARMAGAALPSNLKLGLTTSQGLSIGALIGLMATKNGVALPLSSWGAGTRRMAALEIASSTDKEASVTLIDEIERGLEPYRLRKLINILAGQHGQIFLTTHSPVAISCAEDAHLWYLDSQGSIGALPRDKVGPQQKRDPETFLARVAVIAEGPTEVGFLQYLLGKAFGGDPLDHGVRVCDGQGNGATLDLLETLASSGLLFAGLADDEGTAPERWKKLKEKLKGRLHQWPKGCTEDNVIGAVPEANLLELLKDAEGELDGYRLRTLAERLGLQDKSTEAIDAALKASGKTWRALIIAAASGSKEGAPEGQEKAWKKHSQQWFKSTIGGQELAQKMVALGAWAGIEPQLLPLINAVLEAVDRQALEKLDI</sequence>
<dbReference type="Proteomes" id="UP000092503">
    <property type="component" value="Unassembled WGS sequence"/>
</dbReference>
<dbReference type="PANTHER" id="PTHR43581">
    <property type="entry name" value="ATP/GTP PHOSPHATASE"/>
    <property type="match status" value="1"/>
</dbReference>
<dbReference type="EMBL" id="FLTX01000110">
    <property type="protein sequence ID" value="SBV53308.1"/>
    <property type="molecule type" value="Genomic_DNA"/>
</dbReference>
<evidence type="ECO:0000313" key="2">
    <source>
        <dbReference type="EMBL" id="SBV53308.1"/>
    </source>
</evidence>
<gene>
    <name evidence="2" type="ORF">XBLMG947_4133</name>
</gene>
<dbReference type="InterPro" id="IPR027417">
    <property type="entry name" value="P-loop_NTPase"/>
</dbReference>
<evidence type="ECO:0000259" key="1">
    <source>
        <dbReference type="Pfam" id="PF13304"/>
    </source>
</evidence>
<name>A0A1C3NSH9_9XANT</name>
<feature type="domain" description="ATPase AAA-type core" evidence="1">
    <location>
        <begin position="244"/>
        <end position="350"/>
    </location>
</feature>
<dbReference type="Gene3D" id="3.40.50.300">
    <property type="entry name" value="P-loop containing nucleotide triphosphate hydrolases"/>
    <property type="match status" value="2"/>
</dbReference>
<accession>A0A1C3NSH9</accession>
<proteinExistence type="predicted"/>
<organism evidence="2 3">
    <name type="scientific">Xanthomonas bromi</name>
    <dbReference type="NCBI Taxonomy" id="56449"/>
    <lineage>
        <taxon>Bacteria</taxon>
        <taxon>Pseudomonadati</taxon>
        <taxon>Pseudomonadota</taxon>
        <taxon>Gammaproteobacteria</taxon>
        <taxon>Lysobacterales</taxon>
        <taxon>Lysobacteraceae</taxon>
        <taxon>Xanthomonas</taxon>
    </lineage>
</organism>
<dbReference type="InterPro" id="IPR051396">
    <property type="entry name" value="Bact_Antivir_Def_Nuclease"/>
</dbReference>
<dbReference type="PANTHER" id="PTHR43581:SF4">
    <property type="entry name" value="ATP_GTP PHOSPHATASE"/>
    <property type="match status" value="1"/>
</dbReference>
<dbReference type="InterPro" id="IPR003959">
    <property type="entry name" value="ATPase_AAA_core"/>
</dbReference>
<evidence type="ECO:0000313" key="3">
    <source>
        <dbReference type="Proteomes" id="UP000092503"/>
    </source>
</evidence>
<dbReference type="SUPFAM" id="SSF52540">
    <property type="entry name" value="P-loop containing nucleoside triphosphate hydrolases"/>
    <property type="match status" value="1"/>
</dbReference>